<evidence type="ECO:0000256" key="6">
    <source>
        <dbReference type="ARBA" id="ARBA00022756"/>
    </source>
</evidence>
<dbReference type="PATRIC" id="fig|706587.4.peg.3606"/>
<dbReference type="Gene3D" id="3.40.640.10">
    <property type="entry name" value="Type I PLP-dependent aspartate aminotransferase-like (Major domain)"/>
    <property type="match status" value="1"/>
</dbReference>
<protein>
    <recommendedName>
        <fullName evidence="4 9">8-amino-7-oxononanoate synthase</fullName>
        <ecNumber evidence="4 9">2.3.1.47</ecNumber>
    </recommendedName>
</protein>
<dbReference type="UniPathway" id="UPA00078"/>
<name>I4C8E1_DESTA</name>
<dbReference type="STRING" id="706587.Desti_3171"/>
<reference evidence="13" key="1">
    <citation type="submission" date="2012-06" db="EMBL/GenBank/DDBJ databases">
        <title>Complete sequence of chromosome of Desulfomonile tiedjei DSM 6799.</title>
        <authorList>
            <person name="Lucas S."/>
            <person name="Copeland A."/>
            <person name="Lapidus A."/>
            <person name="Glavina del Rio T."/>
            <person name="Dalin E."/>
            <person name="Tice H."/>
            <person name="Bruce D."/>
            <person name="Goodwin L."/>
            <person name="Pitluck S."/>
            <person name="Peters L."/>
            <person name="Ovchinnikova G."/>
            <person name="Zeytun A."/>
            <person name="Lu M."/>
            <person name="Kyrpides N."/>
            <person name="Mavromatis K."/>
            <person name="Ivanova N."/>
            <person name="Brettin T."/>
            <person name="Detter J.C."/>
            <person name="Han C."/>
            <person name="Larimer F."/>
            <person name="Land M."/>
            <person name="Hauser L."/>
            <person name="Markowitz V."/>
            <person name="Cheng J.-F."/>
            <person name="Hugenholtz P."/>
            <person name="Woyke T."/>
            <person name="Wu D."/>
            <person name="Spring S."/>
            <person name="Schroeder M."/>
            <person name="Brambilla E."/>
            <person name="Klenk H.-P."/>
            <person name="Eisen J.A."/>
        </authorList>
    </citation>
    <scope>NUCLEOTIDE SEQUENCE [LARGE SCALE GENOMIC DNA]</scope>
    <source>
        <strain evidence="13">ATCC 49306 / DSM 6799 / DCB-1</strain>
    </source>
</reference>
<feature type="modified residue" description="N6-(pyridoxal phosphate)lysine" evidence="10">
    <location>
        <position position="240"/>
    </location>
</feature>
<evidence type="ECO:0000256" key="9">
    <source>
        <dbReference type="NCBIfam" id="TIGR00858"/>
    </source>
</evidence>
<dbReference type="RefSeq" id="WP_014810969.1">
    <property type="nucleotide sequence ID" value="NC_018025.1"/>
</dbReference>
<organism evidence="12 13">
    <name type="scientific">Desulfomonile tiedjei (strain ATCC 49306 / DSM 6799 / DCB-1)</name>
    <dbReference type="NCBI Taxonomy" id="706587"/>
    <lineage>
        <taxon>Bacteria</taxon>
        <taxon>Pseudomonadati</taxon>
        <taxon>Thermodesulfobacteriota</taxon>
        <taxon>Desulfomonilia</taxon>
        <taxon>Desulfomonilales</taxon>
        <taxon>Desulfomonilaceae</taxon>
        <taxon>Desulfomonile</taxon>
    </lineage>
</organism>
<comment type="subunit">
    <text evidence="3">Homodimer.</text>
</comment>
<dbReference type="GO" id="GO:0008710">
    <property type="term" value="F:8-amino-7-oxononanoate synthase activity"/>
    <property type="evidence" value="ECO:0007669"/>
    <property type="project" value="UniProtKB-UniRule"/>
</dbReference>
<keyword evidence="6" id="KW-0093">Biotin biosynthesis</keyword>
<gene>
    <name evidence="12" type="ordered locus">Desti_3171</name>
</gene>
<dbReference type="InterPro" id="IPR004723">
    <property type="entry name" value="AONS_Archaea/Proteobacteria"/>
</dbReference>
<dbReference type="InterPro" id="IPR015421">
    <property type="entry name" value="PyrdxlP-dep_Trfase_major"/>
</dbReference>
<dbReference type="NCBIfam" id="TIGR00858">
    <property type="entry name" value="bioF"/>
    <property type="match status" value="1"/>
</dbReference>
<dbReference type="GO" id="GO:0009102">
    <property type="term" value="P:biotin biosynthetic process"/>
    <property type="evidence" value="ECO:0007669"/>
    <property type="project" value="UniProtKB-UniRule"/>
</dbReference>
<dbReference type="InterPro" id="IPR015422">
    <property type="entry name" value="PyrdxlP-dep_Trfase_small"/>
</dbReference>
<evidence type="ECO:0000256" key="10">
    <source>
        <dbReference type="PIRSR" id="PIRSR604723-51"/>
    </source>
</evidence>
<sequence length="408" mass="43819">MVSLRADSSPWTSDIRDLKQRNLYRLMPDVSGIPGRIIHVNGREALNFSSNNYLGLAGHPKIIEATVRSVREFGAGSTASRLIAGNTEIHRELERFIAEWKGVEAAVLFGSGYQANVGVISCLMGPDDLIVSDELNHASIIDGCRLAKSRVIVYPHFDLNSIEDALRLPGFRRKLVVTESVFSMDGDRAPLREIDSLCRKWGASLMVDEAHASGVLGPCGQGLASEMGVVPEIQMGTLGKAAGTGGAYVAGSRSLIELIVNRARSLIYTTAAPPATIGAALEALKIVISPEGDKRRARLAHNSEVFNGLLCQEFSLDTPPSHIVPVMIGDSGRTMSISTACMDGGIFAHGIRFPTVPEGTARLRFTLMSDHTDADLKKAVDILKTAFENSRSDPKCAASAIDHVQVST</sequence>
<comment type="catalytic activity">
    <reaction evidence="8">
        <text>6-carboxyhexanoyl-[ACP] + L-alanine + H(+) = (8S)-8-amino-7-oxononanoate + holo-[ACP] + CO2</text>
        <dbReference type="Rhea" id="RHEA:42288"/>
        <dbReference type="Rhea" id="RHEA-COMP:9685"/>
        <dbReference type="Rhea" id="RHEA-COMP:9955"/>
        <dbReference type="ChEBI" id="CHEBI:15378"/>
        <dbReference type="ChEBI" id="CHEBI:16526"/>
        <dbReference type="ChEBI" id="CHEBI:57972"/>
        <dbReference type="ChEBI" id="CHEBI:64479"/>
        <dbReference type="ChEBI" id="CHEBI:78846"/>
        <dbReference type="ChEBI" id="CHEBI:149468"/>
        <dbReference type="EC" id="2.3.1.47"/>
    </reaction>
</comment>
<dbReference type="EMBL" id="CP003360">
    <property type="protein sequence ID" value="AFM25832.1"/>
    <property type="molecule type" value="Genomic_DNA"/>
</dbReference>
<dbReference type="OrthoDB" id="9807157at2"/>
<proteinExistence type="predicted"/>
<dbReference type="InterPro" id="IPR015424">
    <property type="entry name" value="PyrdxlP-dep_Trfase"/>
</dbReference>
<dbReference type="InterPro" id="IPR004839">
    <property type="entry name" value="Aminotransferase_I/II_large"/>
</dbReference>
<keyword evidence="5" id="KW-0808">Transferase</keyword>
<evidence type="ECO:0000256" key="2">
    <source>
        <dbReference type="ARBA" id="ARBA00004746"/>
    </source>
</evidence>
<evidence type="ECO:0000313" key="12">
    <source>
        <dbReference type="EMBL" id="AFM25832.1"/>
    </source>
</evidence>
<evidence type="ECO:0000256" key="4">
    <source>
        <dbReference type="ARBA" id="ARBA00013187"/>
    </source>
</evidence>
<evidence type="ECO:0000256" key="7">
    <source>
        <dbReference type="ARBA" id="ARBA00022898"/>
    </source>
</evidence>
<keyword evidence="13" id="KW-1185">Reference proteome</keyword>
<evidence type="ECO:0000256" key="3">
    <source>
        <dbReference type="ARBA" id="ARBA00011738"/>
    </source>
</evidence>
<dbReference type="InterPro" id="IPR050087">
    <property type="entry name" value="AON_synthase_class-II"/>
</dbReference>
<keyword evidence="7 10" id="KW-0663">Pyridoxal phosphate</keyword>
<evidence type="ECO:0000313" key="13">
    <source>
        <dbReference type="Proteomes" id="UP000006055"/>
    </source>
</evidence>
<dbReference type="AlphaFoldDB" id="I4C8E1"/>
<feature type="domain" description="Aminotransferase class I/classII large" evidence="11">
    <location>
        <begin position="45"/>
        <end position="382"/>
    </location>
</feature>
<dbReference type="CDD" id="cd06454">
    <property type="entry name" value="KBL_like"/>
    <property type="match status" value="1"/>
</dbReference>
<comment type="pathway">
    <text evidence="2">Cofactor biosynthesis; biotin biosynthesis.</text>
</comment>
<evidence type="ECO:0000256" key="5">
    <source>
        <dbReference type="ARBA" id="ARBA00022679"/>
    </source>
</evidence>
<comment type="cofactor">
    <cofactor evidence="1 10">
        <name>pyridoxal 5'-phosphate</name>
        <dbReference type="ChEBI" id="CHEBI:597326"/>
    </cofactor>
</comment>
<dbReference type="SUPFAM" id="SSF53383">
    <property type="entry name" value="PLP-dependent transferases"/>
    <property type="match status" value="1"/>
</dbReference>
<evidence type="ECO:0000256" key="1">
    <source>
        <dbReference type="ARBA" id="ARBA00001933"/>
    </source>
</evidence>
<dbReference type="Pfam" id="PF00155">
    <property type="entry name" value="Aminotran_1_2"/>
    <property type="match status" value="1"/>
</dbReference>
<evidence type="ECO:0000259" key="11">
    <source>
        <dbReference type="Pfam" id="PF00155"/>
    </source>
</evidence>
<dbReference type="Gene3D" id="3.90.1150.10">
    <property type="entry name" value="Aspartate Aminotransferase, domain 1"/>
    <property type="match status" value="1"/>
</dbReference>
<dbReference type="PANTHER" id="PTHR13693">
    <property type="entry name" value="CLASS II AMINOTRANSFERASE/8-AMINO-7-OXONONANOATE SYNTHASE"/>
    <property type="match status" value="1"/>
</dbReference>
<dbReference type="EC" id="2.3.1.47" evidence="4 9"/>
<dbReference type="eggNOG" id="COG0156">
    <property type="taxonomic scope" value="Bacteria"/>
</dbReference>
<dbReference type="PANTHER" id="PTHR13693:SF100">
    <property type="entry name" value="8-AMINO-7-OXONONANOATE SYNTHASE"/>
    <property type="match status" value="1"/>
</dbReference>
<dbReference type="KEGG" id="dti:Desti_3171"/>
<dbReference type="GO" id="GO:0030170">
    <property type="term" value="F:pyridoxal phosphate binding"/>
    <property type="evidence" value="ECO:0007669"/>
    <property type="project" value="InterPro"/>
</dbReference>
<accession>I4C8E1</accession>
<dbReference type="Proteomes" id="UP000006055">
    <property type="component" value="Chromosome"/>
</dbReference>
<evidence type="ECO:0000256" key="8">
    <source>
        <dbReference type="ARBA" id="ARBA00047715"/>
    </source>
</evidence>
<dbReference type="HOGENOM" id="CLU_015846_11_0_7"/>